<reference evidence="2 3" key="1">
    <citation type="submission" date="2017-05" db="EMBL/GenBank/DDBJ databases">
        <authorList>
            <person name="Song R."/>
            <person name="Chenine A.L."/>
            <person name="Ruprecht R.M."/>
        </authorList>
    </citation>
    <scope>NUCLEOTIDE SEQUENCE [LARGE SCALE GENOMIC DNA]</scope>
    <source>
        <strain evidence="2 3">DSM 26136</strain>
    </source>
</reference>
<protein>
    <recommendedName>
        <fullName evidence="4">Phytanoyl-CoA dioxygenase</fullName>
    </recommendedName>
</protein>
<dbReference type="EMBL" id="CP021455">
    <property type="protein sequence ID" value="ARU05393.1"/>
    <property type="molecule type" value="Genomic_DNA"/>
</dbReference>
<gene>
    <name evidence="2" type="ORF">CCO03_12465</name>
</gene>
<comment type="cofactor">
    <cofactor evidence="1">
        <name>Fe(2+)</name>
        <dbReference type="ChEBI" id="CHEBI:29033"/>
    </cofactor>
</comment>
<dbReference type="Gene3D" id="2.60.120.620">
    <property type="entry name" value="q2cbj1_9rhob like domain"/>
    <property type="match status" value="1"/>
</dbReference>
<dbReference type="SUPFAM" id="SSF51197">
    <property type="entry name" value="Clavaminate synthase-like"/>
    <property type="match status" value="1"/>
</dbReference>
<evidence type="ECO:0000313" key="2">
    <source>
        <dbReference type="EMBL" id="ARU05393.1"/>
    </source>
</evidence>
<name>A0A1Y0EP30_9BURK</name>
<dbReference type="GO" id="GO:0016706">
    <property type="term" value="F:2-oxoglutarate-dependent dioxygenase activity"/>
    <property type="evidence" value="ECO:0007669"/>
    <property type="project" value="UniProtKB-ARBA"/>
</dbReference>
<sequence length="347" mass="39005">MYRLLRWRMKNLFKSLFFPAPKPQASASGGSGRPKAREEAGAEFYSDFGGLWIDRRDALAVLDRKAAEDPDVAVLRPQIEQFIRDGYVVLEQAVSHELIDAYTAELQRHIASGISPLQVSVPVQGPQDKSVVSLADADVKAPLSKILDTYACMPSALPMVFNEAVHKFLRAVFEEEVLAFQGLHFERGSTQAIHQDTAYVVADRPLEICASWLALEDIQPGSGELIYYVGSHHALADWKYSGRFKHYNHERDPHAEHMGHLNSLVERSEAQGLELAHFLPKKGDVLIWSADLAHGGSQILNPDVTRRSLVTHFSPQSATPNYFRYLPKDKQVYRTYQPGCHTATMYY</sequence>
<dbReference type="KEGG" id="cser:CCO03_12465"/>
<keyword evidence="3" id="KW-1185">Reference proteome</keyword>
<evidence type="ECO:0000256" key="1">
    <source>
        <dbReference type="ARBA" id="ARBA00001954"/>
    </source>
</evidence>
<dbReference type="AlphaFoldDB" id="A0A1Y0EP30"/>
<dbReference type="Proteomes" id="UP000196138">
    <property type="component" value="Chromosome"/>
</dbReference>
<accession>A0A1Y0EP30</accession>
<evidence type="ECO:0000313" key="3">
    <source>
        <dbReference type="Proteomes" id="UP000196138"/>
    </source>
</evidence>
<proteinExistence type="predicted"/>
<dbReference type="Pfam" id="PF05721">
    <property type="entry name" value="PhyH"/>
    <property type="match status" value="1"/>
</dbReference>
<evidence type="ECO:0008006" key="4">
    <source>
        <dbReference type="Google" id="ProtNLM"/>
    </source>
</evidence>
<dbReference type="InterPro" id="IPR008775">
    <property type="entry name" value="Phytyl_CoA_dOase-like"/>
</dbReference>
<dbReference type="PANTHER" id="PTHR20883:SF48">
    <property type="entry name" value="ECTOINE DIOXYGENASE"/>
    <property type="match status" value="1"/>
</dbReference>
<dbReference type="GO" id="GO:0005506">
    <property type="term" value="F:iron ion binding"/>
    <property type="evidence" value="ECO:0007669"/>
    <property type="project" value="UniProtKB-ARBA"/>
</dbReference>
<dbReference type="PANTHER" id="PTHR20883">
    <property type="entry name" value="PHYTANOYL-COA DIOXYGENASE DOMAIN CONTAINING 1"/>
    <property type="match status" value="1"/>
</dbReference>
<organism evidence="2 3">
    <name type="scientific">Comamonas serinivorans</name>
    <dbReference type="NCBI Taxonomy" id="1082851"/>
    <lineage>
        <taxon>Bacteria</taxon>
        <taxon>Pseudomonadati</taxon>
        <taxon>Pseudomonadota</taxon>
        <taxon>Betaproteobacteria</taxon>
        <taxon>Burkholderiales</taxon>
        <taxon>Comamonadaceae</taxon>
        <taxon>Comamonas</taxon>
    </lineage>
</organism>